<name>A0A178UEV0_ARATH</name>
<organism evidence="2 3">
    <name type="scientific">Arabidopsis thaliana</name>
    <name type="common">Mouse-ear cress</name>
    <dbReference type="NCBI Taxonomy" id="3702"/>
    <lineage>
        <taxon>Eukaryota</taxon>
        <taxon>Viridiplantae</taxon>
        <taxon>Streptophyta</taxon>
        <taxon>Embryophyta</taxon>
        <taxon>Tracheophyta</taxon>
        <taxon>Spermatophyta</taxon>
        <taxon>Magnoliopsida</taxon>
        <taxon>eudicotyledons</taxon>
        <taxon>Gunneridae</taxon>
        <taxon>Pentapetalae</taxon>
        <taxon>rosids</taxon>
        <taxon>malvids</taxon>
        <taxon>Brassicales</taxon>
        <taxon>Brassicaceae</taxon>
        <taxon>Camelineae</taxon>
        <taxon>Arabidopsis</taxon>
    </lineage>
</organism>
<dbReference type="GO" id="GO:0010167">
    <property type="term" value="P:response to nitrate"/>
    <property type="evidence" value="ECO:0007669"/>
    <property type="project" value="UniProtKB-UniRule"/>
</dbReference>
<dbReference type="Pfam" id="PF16974">
    <property type="entry name" value="NAR2"/>
    <property type="match status" value="1"/>
</dbReference>
<proteinExistence type="inferred from homology"/>
<feature type="chain" id="PRO_5017106967" description="High-affinity nitrate transporter" evidence="1">
    <location>
        <begin position="23"/>
        <end position="210"/>
    </location>
</feature>
<dbReference type="GO" id="GO:0042128">
    <property type="term" value="P:nitrate assimilation"/>
    <property type="evidence" value="ECO:0007669"/>
    <property type="project" value="UniProtKB-UniRule"/>
</dbReference>
<comment type="caution">
    <text evidence="2">The sequence shown here is derived from an EMBL/GenBank/DDBJ whole genome shotgun (WGS) entry which is preliminary data.</text>
</comment>
<sequence length="210" mass="23403">MAIQKILFASLLICSLIQSIHGAEKVRLFKELDKGALDVTTKPSREGPGVVLDAGKDTLNITWTLSSIGSKREAEFKIIKVKLCYAPPSQVDRPWRKTHDELFKDKTCPHKIIAKPYDKTLQSTTWTLERDIPTGTYFVRAYAVDAIGHEVAYGQSTDDAKKTNLFSVQAISGRHASLDIASICFSVFSVVALVVFFVNEKRKAKIEQSK</sequence>
<dbReference type="PANTHER" id="PTHR34806:SF1">
    <property type="entry name" value="HIGH-AFFINITY NITRATE TRANSPORTER 3.1"/>
    <property type="match status" value="1"/>
</dbReference>
<accession>A0A178UEV0</accession>
<feature type="transmembrane region" description="Helical" evidence="1">
    <location>
        <begin position="180"/>
        <end position="198"/>
    </location>
</feature>
<evidence type="ECO:0000256" key="1">
    <source>
        <dbReference type="PIRNR" id="PIRNR012939"/>
    </source>
</evidence>
<keyword evidence="1" id="KW-0812">Transmembrane</keyword>
<dbReference type="PhylomeDB" id="A0A178UEV0"/>
<dbReference type="InterPro" id="IPR016605">
    <property type="entry name" value="Transptr_NO3_Nar2"/>
</dbReference>
<evidence type="ECO:0000313" key="3">
    <source>
        <dbReference type="Proteomes" id="UP000078284"/>
    </source>
</evidence>
<keyword evidence="1" id="KW-1133">Transmembrane helix</keyword>
<dbReference type="AlphaFoldDB" id="A0A178UEV0"/>
<comment type="similarity">
    <text evidence="1">Belongs to the NAR2 family.</text>
</comment>
<dbReference type="GO" id="GO:0015706">
    <property type="term" value="P:nitrate transmembrane transport"/>
    <property type="evidence" value="ECO:0007669"/>
    <property type="project" value="UniProtKB-UniRule"/>
</dbReference>
<keyword evidence="1" id="KW-0472">Membrane</keyword>
<protein>
    <recommendedName>
        <fullName evidence="1">High-affinity nitrate transporter</fullName>
    </recommendedName>
</protein>
<dbReference type="PIRSF" id="PIRSF012939">
    <property type="entry name" value="Transpt_NO3_Nar2"/>
    <property type="match status" value="1"/>
</dbReference>
<dbReference type="Proteomes" id="UP000078284">
    <property type="component" value="Chromosome 5"/>
</dbReference>
<keyword evidence="1" id="KW-0732">Signal</keyword>
<reference evidence="3" key="1">
    <citation type="journal article" date="2016" name="Proc. Natl. Acad. Sci. U.S.A.">
        <title>Chromosome-level assembly of Arabidopsis thaliana Ler reveals the extent of translocation and inversion polymorphisms.</title>
        <authorList>
            <person name="Zapata L."/>
            <person name="Ding J."/>
            <person name="Willing E.M."/>
            <person name="Hartwig B."/>
            <person name="Bezdan D."/>
            <person name="Jiao W.B."/>
            <person name="Patel V."/>
            <person name="Velikkakam James G."/>
            <person name="Koornneef M."/>
            <person name="Ossowski S."/>
            <person name="Schneeberger K."/>
        </authorList>
    </citation>
    <scope>NUCLEOTIDE SEQUENCE [LARGE SCALE GENOMIC DNA]</scope>
    <source>
        <strain evidence="3">cv. Landsberg erecta</strain>
    </source>
</reference>
<dbReference type="PANTHER" id="PTHR34806">
    <property type="entry name" value="HIGH-AFFINITY NITRATE TRANSPORTER 3.2"/>
    <property type="match status" value="1"/>
</dbReference>
<keyword evidence="1" id="KW-1003">Cell membrane</keyword>
<dbReference type="KEGG" id="ath:AT5G50200"/>
<comment type="function">
    <text evidence="1">Involved in nitrate transport.</text>
</comment>
<feature type="signal peptide" evidence="1">
    <location>
        <begin position="1"/>
        <end position="22"/>
    </location>
</feature>
<gene>
    <name evidence="2" type="ordered locus">AXX17_At5g49050</name>
</gene>
<dbReference type="ExpressionAtlas" id="A0A178UEV0">
    <property type="expression patterns" value="baseline and differential"/>
</dbReference>
<dbReference type="EMBL" id="LUHQ01000005">
    <property type="protein sequence ID" value="OAO91794.1"/>
    <property type="molecule type" value="Genomic_DNA"/>
</dbReference>
<dbReference type="GO" id="GO:0005886">
    <property type="term" value="C:plasma membrane"/>
    <property type="evidence" value="ECO:0007669"/>
    <property type="project" value="UniProtKB-UniRule"/>
</dbReference>
<dbReference type="OMA" id="ANDHEVA"/>
<evidence type="ECO:0000313" key="2">
    <source>
        <dbReference type="EMBL" id="OAO91794.1"/>
    </source>
</evidence>
<keyword evidence="1" id="KW-0534">Nitrate assimilation</keyword>